<organism evidence="1 2">
    <name type="scientific">Dreissena polymorpha</name>
    <name type="common">Zebra mussel</name>
    <name type="synonym">Mytilus polymorpha</name>
    <dbReference type="NCBI Taxonomy" id="45954"/>
    <lineage>
        <taxon>Eukaryota</taxon>
        <taxon>Metazoa</taxon>
        <taxon>Spiralia</taxon>
        <taxon>Lophotrochozoa</taxon>
        <taxon>Mollusca</taxon>
        <taxon>Bivalvia</taxon>
        <taxon>Autobranchia</taxon>
        <taxon>Heteroconchia</taxon>
        <taxon>Euheterodonta</taxon>
        <taxon>Imparidentia</taxon>
        <taxon>Neoheterodontei</taxon>
        <taxon>Myida</taxon>
        <taxon>Dreissenoidea</taxon>
        <taxon>Dreissenidae</taxon>
        <taxon>Dreissena</taxon>
    </lineage>
</organism>
<dbReference type="Proteomes" id="UP000828390">
    <property type="component" value="Unassembled WGS sequence"/>
</dbReference>
<name>A0A9D4N0M7_DREPO</name>
<dbReference type="Pfam" id="PF10168">
    <property type="entry name" value="Nup88"/>
    <property type="match status" value="1"/>
</dbReference>
<proteinExistence type="predicted"/>
<keyword evidence="2" id="KW-1185">Reference proteome</keyword>
<comment type="caution">
    <text evidence="1">The sequence shown here is derived from an EMBL/GenBank/DDBJ whole genome shotgun (WGS) entry which is preliminary data.</text>
</comment>
<dbReference type="EMBL" id="JAIWYP010000001">
    <property type="protein sequence ID" value="KAH3884577.1"/>
    <property type="molecule type" value="Genomic_DNA"/>
</dbReference>
<reference evidence="1" key="2">
    <citation type="submission" date="2020-11" db="EMBL/GenBank/DDBJ databases">
        <authorList>
            <person name="McCartney M.A."/>
            <person name="Auch B."/>
            <person name="Kono T."/>
            <person name="Mallez S."/>
            <person name="Becker A."/>
            <person name="Gohl D.M."/>
            <person name="Silverstein K.A.T."/>
            <person name="Koren S."/>
            <person name="Bechman K.B."/>
            <person name="Herman A."/>
            <person name="Abrahante J.E."/>
            <person name="Garbe J."/>
        </authorList>
    </citation>
    <scope>NUCLEOTIDE SEQUENCE</scope>
    <source>
        <strain evidence="1">Duluth1</strain>
        <tissue evidence="1">Whole animal</tissue>
    </source>
</reference>
<reference evidence="1" key="1">
    <citation type="journal article" date="2019" name="bioRxiv">
        <title>The Genome of the Zebra Mussel, Dreissena polymorpha: A Resource for Invasive Species Research.</title>
        <authorList>
            <person name="McCartney M.A."/>
            <person name="Auch B."/>
            <person name="Kono T."/>
            <person name="Mallez S."/>
            <person name="Zhang Y."/>
            <person name="Obille A."/>
            <person name="Becker A."/>
            <person name="Abrahante J.E."/>
            <person name="Garbe J."/>
            <person name="Badalamenti J.P."/>
            <person name="Herman A."/>
            <person name="Mangelson H."/>
            <person name="Liachko I."/>
            <person name="Sullivan S."/>
            <person name="Sone E.D."/>
            <person name="Koren S."/>
            <person name="Silverstein K.A.T."/>
            <person name="Beckman K.B."/>
            <person name="Gohl D.M."/>
        </authorList>
    </citation>
    <scope>NUCLEOTIDE SEQUENCE</scope>
    <source>
        <strain evidence="1">Duluth1</strain>
        <tissue evidence="1">Whole animal</tissue>
    </source>
</reference>
<protein>
    <submittedName>
        <fullName evidence="1">Uncharacterized protein</fullName>
    </submittedName>
</protein>
<sequence length="78" mass="8447">MSDKTAISTTRPTRLAIQGPLLMFPPADDNYGTDACSILCLQTTPTVVAMATCDGKLYHCVLLPRDLEETTLQVGHSH</sequence>
<dbReference type="InterPro" id="IPR019321">
    <property type="entry name" value="Nucleoporin_Nup88"/>
</dbReference>
<accession>A0A9D4N0M7</accession>
<gene>
    <name evidence="1" type="ORF">DPMN_008560</name>
</gene>
<evidence type="ECO:0000313" key="2">
    <source>
        <dbReference type="Proteomes" id="UP000828390"/>
    </source>
</evidence>
<evidence type="ECO:0000313" key="1">
    <source>
        <dbReference type="EMBL" id="KAH3884577.1"/>
    </source>
</evidence>
<dbReference type="AlphaFoldDB" id="A0A9D4N0M7"/>